<dbReference type="InterPro" id="IPR018097">
    <property type="entry name" value="EGF_Ca-bd_CS"/>
</dbReference>
<dbReference type="InterPro" id="IPR000152">
    <property type="entry name" value="EGF-type_Asp/Asn_hydroxyl_site"/>
</dbReference>
<dbReference type="PANTHER" id="PTHR27005">
    <property type="entry name" value="WALL-ASSOCIATED RECEPTOR KINASE-LIKE 21"/>
    <property type="match status" value="1"/>
</dbReference>
<evidence type="ECO:0000256" key="11">
    <source>
        <dbReference type="ARBA" id="ARBA00023136"/>
    </source>
</evidence>
<dbReference type="SMR" id="A0A1S3ZWD8"/>
<comment type="subcellular location">
    <subcellularLocation>
        <location evidence="1">Membrane</location>
        <topology evidence="1">Single-pass type I membrane protein</topology>
    </subcellularLocation>
</comment>
<dbReference type="SMART" id="SM00220">
    <property type="entry name" value="S_TKc"/>
    <property type="match status" value="1"/>
</dbReference>
<reference evidence="19" key="1">
    <citation type="journal article" date="2014" name="Nat. Commun.">
        <title>The tobacco genome sequence and its comparison with those of tomato and potato.</title>
        <authorList>
            <person name="Sierro N."/>
            <person name="Battey J.N."/>
            <person name="Ouadi S."/>
            <person name="Bakaher N."/>
            <person name="Bovet L."/>
            <person name="Willig A."/>
            <person name="Goepfert S."/>
            <person name="Peitsch M.C."/>
            <person name="Ivanov N.V."/>
        </authorList>
    </citation>
    <scope>NUCLEOTIDE SEQUENCE [LARGE SCALE GENOMIC DNA]</scope>
</reference>
<evidence type="ECO:0000256" key="2">
    <source>
        <dbReference type="ARBA" id="ARBA00022527"/>
    </source>
</evidence>
<dbReference type="InterPro" id="IPR045274">
    <property type="entry name" value="WAK-like"/>
</dbReference>
<keyword evidence="9" id="KW-0067">ATP-binding</keyword>
<dbReference type="RefSeq" id="XP_016468638.1">
    <property type="nucleotide sequence ID" value="XM_016613152.1"/>
</dbReference>
<keyword evidence="5 16" id="KW-0812">Transmembrane</keyword>
<dbReference type="Gene3D" id="2.10.25.10">
    <property type="entry name" value="Laminin"/>
    <property type="match status" value="2"/>
</dbReference>
<evidence type="ECO:0000256" key="13">
    <source>
        <dbReference type="ARBA" id="ARBA00023180"/>
    </source>
</evidence>
<dbReference type="InterPro" id="IPR011009">
    <property type="entry name" value="Kinase-like_dom_sf"/>
</dbReference>
<protein>
    <submittedName>
        <fullName evidence="20">Wall-associated receptor kinase-like 6</fullName>
    </submittedName>
</protein>
<dbReference type="GO" id="GO:0030247">
    <property type="term" value="F:polysaccharide binding"/>
    <property type="evidence" value="ECO:0007669"/>
    <property type="project" value="InterPro"/>
</dbReference>
<dbReference type="InterPro" id="IPR025287">
    <property type="entry name" value="WAK_GUB"/>
</dbReference>
<keyword evidence="3" id="KW-0245">EGF-like domain</keyword>
<keyword evidence="10 16" id="KW-1133">Transmembrane helix</keyword>
<dbReference type="CDD" id="cd14066">
    <property type="entry name" value="STKc_IRAK"/>
    <property type="match status" value="1"/>
</dbReference>
<keyword evidence="12" id="KW-1015">Disulfide bond</keyword>
<dbReference type="SUPFAM" id="SSF57196">
    <property type="entry name" value="EGF/Laminin"/>
    <property type="match status" value="1"/>
</dbReference>
<dbReference type="Proteomes" id="UP000790787">
    <property type="component" value="Chromosome 18"/>
</dbReference>
<keyword evidence="8" id="KW-0418">Kinase</keyword>
<comment type="catalytic activity">
    <reaction evidence="15">
        <text>L-threonyl-[protein] + ATP = O-phospho-L-threonyl-[protein] + ADP + H(+)</text>
        <dbReference type="Rhea" id="RHEA:46608"/>
        <dbReference type="Rhea" id="RHEA-COMP:11060"/>
        <dbReference type="Rhea" id="RHEA-COMP:11605"/>
        <dbReference type="ChEBI" id="CHEBI:15378"/>
        <dbReference type="ChEBI" id="CHEBI:30013"/>
        <dbReference type="ChEBI" id="CHEBI:30616"/>
        <dbReference type="ChEBI" id="CHEBI:61977"/>
        <dbReference type="ChEBI" id="CHEBI:456216"/>
    </reaction>
</comment>
<evidence type="ECO:0000256" key="9">
    <source>
        <dbReference type="ARBA" id="ARBA00022840"/>
    </source>
</evidence>
<dbReference type="PaxDb" id="4097-A0A1S3ZWD8"/>
<evidence type="ECO:0000256" key="7">
    <source>
        <dbReference type="ARBA" id="ARBA00022741"/>
    </source>
</evidence>
<dbReference type="InterPro" id="IPR008271">
    <property type="entry name" value="Ser/Thr_kinase_AS"/>
</dbReference>
<keyword evidence="11 16" id="KW-0472">Membrane</keyword>
<evidence type="ECO:0000256" key="3">
    <source>
        <dbReference type="ARBA" id="ARBA00022536"/>
    </source>
</evidence>
<keyword evidence="2" id="KW-0723">Serine/threonine-protein kinase</keyword>
<dbReference type="CDD" id="cd00053">
    <property type="entry name" value="EGF"/>
    <property type="match status" value="1"/>
</dbReference>
<evidence type="ECO:0000256" key="6">
    <source>
        <dbReference type="ARBA" id="ARBA00022729"/>
    </source>
</evidence>
<dbReference type="Gene3D" id="3.30.200.20">
    <property type="entry name" value="Phosphorylase Kinase, domain 1"/>
    <property type="match status" value="1"/>
</dbReference>
<dbReference type="PANTHER" id="PTHR27005:SF353">
    <property type="entry name" value="WALL-ASSOCIATED RECEPTOR KINASE-LIKE 22"/>
    <property type="match status" value="1"/>
</dbReference>
<dbReference type="GO" id="GO:0007166">
    <property type="term" value="P:cell surface receptor signaling pathway"/>
    <property type="evidence" value="ECO:0000318"/>
    <property type="project" value="GO_Central"/>
</dbReference>
<evidence type="ECO:0000256" key="16">
    <source>
        <dbReference type="SAM" id="Phobius"/>
    </source>
</evidence>
<sequence>MKSVYILLNNSLVFLFLVLLLQQAEVSVSLSSSSSLSVVAKPGCKDKCGNLTIPYPFGIGKDCYFDKAFEINCFDDNTNHSSTWVATDYSPFPIQIFNIAMDSIRTDSSFLPVVYDKSSGKNINGDEPISGSTGQGHFHMSLSRNKFIVIGCDIYAYVKDAESGEFVSGCASFCNTNNFAVAATSSCTGNNGCCQSAISWMPKNVIVSIQTMNTMKAAWAFNNCSFCLMGSSGHNSKYISEILSSNSSNCAKELVGFGETTLEWVMGNMSCAQAMGSREYGCGNNSDCVNSSYGYRCRCSNGYQGNPYLSNGCQDINECASPNGGHCPHNTRCFNTPGSFYCKPNNGRRTLVLQLCYGISSAVILIVLIAGCLLLYRQIKNRKEVKAKQKFFKRNGGLLMQKQISMNKGSDSTFLHMKLFQKEELEKATDNFNESRILGKGGLGTVYKGMLSDGRIVAIKKSNIVDEDQVGQFVNEIFILSQINHRHIVKVLGCCLETQVPLLVYEYICNGTLSRHLHGSSPIPSESRTSTITLSLEHRLRIAREIAGALSYLHSCASSAIFHRDIKSSNILLDENYRAVVSDFGLSRLVSIEKTHLTTQVGGTFGYLDPEYFRSGQLNDKSDVYAFGVVLLELLTSQRAVSSDASSSQGLAMHFKSMFKQSRLTEMVDPEIARDVEGQEIVPVVATLARRCLKSNARNRPNMKEVAAELEELTKTRSYDMLRADSFEENISFKSEGLYSYTSDSLIEED</sequence>
<keyword evidence="4" id="KW-0808">Transferase</keyword>
<comment type="catalytic activity">
    <reaction evidence="14">
        <text>L-seryl-[protein] + ATP = O-phospho-L-seryl-[protein] + ADP + H(+)</text>
        <dbReference type="Rhea" id="RHEA:17989"/>
        <dbReference type="Rhea" id="RHEA-COMP:9863"/>
        <dbReference type="Rhea" id="RHEA-COMP:11604"/>
        <dbReference type="ChEBI" id="CHEBI:15378"/>
        <dbReference type="ChEBI" id="CHEBI:29999"/>
        <dbReference type="ChEBI" id="CHEBI:30616"/>
        <dbReference type="ChEBI" id="CHEBI:83421"/>
        <dbReference type="ChEBI" id="CHEBI:456216"/>
    </reaction>
</comment>
<dbReference type="PROSITE" id="PS00108">
    <property type="entry name" value="PROTEIN_KINASE_ST"/>
    <property type="match status" value="1"/>
</dbReference>
<evidence type="ECO:0000256" key="5">
    <source>
        <dbReference type="ARBA" id="ARBA00022692"/>
    </source>
</evidence>
<accession>A0A1S3ZWD8</accession>
<dbReference type="STRING" id="4097.A0A1S3ZWD8"/>
<dbReference type="InterPro" id="IPR049883">
    <property type="entry name" value="NOTCH1_EGF-like"/>
</dbReference>
<evidence type="ECO:0000256" key="10">
    <source>
        <dbReference type="ARBA" id="ARBA00022989"/>
    </source>
</evidence>
<name>A0A1S3ZWD8_TOBAC</name>
<evidence type="ECO:0000256" key="4">
    <source>
        <dbReference type="ARBA" id="ARBA00022679"/>
    </source>
</evidence>
<evidence type="ECO:0000313" key="20">
    <source>
        <dbReference type="RefSeq" id="XP_016468638.1"/>
    </source>
</evidence>
<feature type="signal peptide" evidence="17">
    <location>
        <begin position="1"/>
        <end position="26"/>
    </location>
</feature>
<evidence type="ECO:0000256" key="1">
    <source>
        <dbReference type="ARBA" id="ARBA00004479"/>
    </source>
</evidence>
<dbReference type="RefSeq" id="XP_016468638.1">
    <property type="nucleotide sequence ID" value="XM_016613152.2"/>
</dbReference>
<dbReference type="SMART" id="SM00179">
    <property type="entry name" value="EGF_CA"/>
    <property type="match status" value="2"/>
</dbReference>
<evidence type="ECO:0000259" key="18">
    <source>
        <dbReference type="PROSITE" id="PS50011"/>
    </source>
</evidence>
<dbReference type="FunFam" id="1.10.510.10:FF:000084">
    <property type="entry name" value="Wall-associated receptor kinase 2"/>
    <property type="match status" value="1"/>
</dbReference>
<evidence type="ECO:0000256" key="8">
    <source>
        <dbReference type="ARBA" id="ARBA00022777"/>
    </source>
</evidence>
<dbReference type="PROSITE" id="PS00010">
    <property type="entry name" value="ASX_HYDROXYL"/>
    <property type="match status" value="1"/>
</dbReference>
<keyword evidence="6 17" id="KW-0732">Signal</keyword>
<keyword evidence="19" id="KW-1185">Reference proteome</keyword>
<keyword evidence="7" id="KW-0547">Nucleotide-binding</keyword>
<reference evidence="20" key="2">
    <citation type="submission" date="2025-08" db="UniProtKB">
        <authorList>
            <consortium name="RefSeq"/>
        </authorList>
    </citation>
    <scope>IDENTIFICATION</scope>
    <source>
        <tissue evidence="20">Leaf</tissue>
    </source>
</reference>
<dbReference type="InterPro" id="IPR000719">
    <property type="entry name" value="Prot_kinase_dom"/>
</dbReference>
<proteinExistence type="predicted"/>
<dbReference type="SMART" id="SM00181">
    <property type="entry name" value="EGF"/>
    <property type="match status" value="2"/>
</dbReference>
<gene>
    <name evidence="20" type="primary">LOC107791142</name>
</gene>
<evidence type="ECO:0000256" key="14">
    <source>
        <dbReference type="ARBA" id="ARBA00047558"/>
    </source>
</evidence>
<dbReference type="OrthoDB" id="4062651at2759"/>
<dbReference type="Pfam" id="PF00069">
    <property type="entry name" value="Pkinase"/>
    <property type="match status" value="1"/>
</dbReference>
<evidence type="ECO:0000256" key="15">
    <source>
        <dbReference type="ARBA" id="ARBA00047951"/>
    </source>
</evidence>
<dbReference type="PROSITE" id="PS01187">
    <property type="entry name" value="EGF_CA"/>
    <property type="match status" value="1"/>
</dbReference>
<dbReference type="InterPro" id="IPR000742">
    <property type="entry name" value="EGF"/>
</dbReference>
<dbReference type="Pfam" id="PF07645">
    <property type="entry name" value="EGF_CA"/>
    <property type="match status" value="1"/>
</dbReference>
<dbReference type="InterPro" id="IPR001881">
    <property type="entry name" value="EGF-like_Ca-bd_dom"/>
</dbReference>
<dbReference type="GeneID" id="107791142"/>
<organism evidence="19 20">
    <name type="scientific">Nicotiana tabacum</name>
    <name type="common">Common tobacco</name>
    <dbReference type="NCBI Taxonomy" id="4097"/>
    <lineage>
        <taxon>Eukaryota</taxon>
        <taxon>Viridiplantae</taxon>
        <taxon>Streptophyta</taxon>
        <taxon>Embryophyta</taxon>
        <taxon>Tracheophyta</taxon>
        <taxon>Spermatophyta</taxon>
        <taxon>Magnoliopsida</taxon>
        <taxon>eudicotyledons</taxon>
        <taxon>Gunneridae</taxon>
        <taxon>Pentapetalae</taxon>
        <taxon>asterids</taxon>
        <taxon>lamiids</taxon>
        <taxon>Solanales</taxon>
        <taxon>Solanaceae</taxon>
        <taxon>Nicotianoideae</taxon>
        <taxon>Nicotianeae</taxon>
        <taxon>Nicotiana</taxon>
    </lineage>
</organism>
<dbReference type="GO" id="GO:0004674">
    <property type="term" value="F:protein serine/threonine kinase activity"/>
    <property type="evidence" value="ECO:0007669"/>
    <property type="project" value="UniProtKB-KW"/>
</dbReference>
<evidence type="ECO:0000313" key="19">
    <source>
        <dbReference type="Proteomes" id="UP000790787"/>
    </source>
</evidence>
<evidence type="ECO:0000256" key="17">
    <source>
        <dbReference type="SAM" id="SignalP"/>
    </source>
</evidence>
<keyword evidence="13" id="KW-0325">Glycoprotein</keyword>
<feature type="domain" description="Protein kinase" evidence="18">
    <location>
        <begin position="432"/>
        <end position="713"/>
    </location>
</feature>
<dbReference type="FunFam" id="3.30.200.20:FF:000043">
    <property type="entry name" value="Wall-associated receptor kinase 2"/>
    <property type="match status" value="1"/>
</dbReference>
<dbReference type="PROSITE" id="PS50011">
    <property type="entry name" value="PROTEIN_KINASE_DOM"/>
    <property type="match status" value="1"/>
</dbReference>
<feature type="transmembrane region" description="Helical" evidence="16">
    <location>
        <begin position="351"/>
        <end position="376"/>
    </location>
</feature>
<dbReference type="CDD" id="cd00054">
    <property type="entry name" value="EGF_CA"/>
    <property type="match status" value="1"/>
</dbReference>
<dbReference type="SUPFAM" id="SSF56112">
    <property type="entry name" value="Protein kinase-like (PK-like)"/>
    <property type="match status" value="1"/>
</dbReference>
<dbReference type="KEGG" id="nta:107791142"/>
<dbReference type="Gene3D" id="1.10.510.10">
    <property type="entry name" value="Transferase(Phosphotransferase) domain 1"/>
    <property type="match status" value="1"/>
</dbReference>
<dbReference type="AlphaFoldDB" id="A0A1S3ZWD8"/>
<evidence type="ECO:0000256" key="12">
    <source>
        <dbReference type="ARBA" id="ARBA00023157"/>
    </source>
</evidence>
<feature type="chain" id="PRO_5010230323" evidence="17">
    <location>
        <begin position="27"/>
        <end position="750"/>
    </location>
</feature>
<dbReference type="GO" id="GO:0005524">
    <property type="term" value="F:ATP binding"/>
    <property type="evidence" value="ECO:0007669"/>
    <property type="project" value="UniProtKB-KW"/>
</dbReference>
<dbReference type="OMA" id="HMSANKS"/>
<dbReference type="GO" id="GO:0005509">
    <property type="term" value="F:calcium ion binding"/>
    <property type="evidence" value="ECO:0007669"/>
    <property type="project" value="InterPro"/>
</dbReference>
<dbReference type="Pfam" id="PF13947">
    <property type="entry name" value="GUB_WAK_bind"/>
    <property type="match status" value="1"/>
</dbReference>
<dbReference type="GO" id="GO:0005886">
    <property type="term" value="C:plasma membrane"/>
    <property type="evidence" value="ECO:0000318"/>
    <property type="project" value="GO_Central"/>
</dbReference>